<keyword evidence="5" id="KW-0479">Metal-binding</keyword>
<comment type="similarity">
    <text evidence="3">Belongs to the Nudix hydrolase family. NudC subfamily.</text>
</comment>
<reference evidence="12" key="1">
    <citation type="submission" date="2022-03" db="EMBL/GenBank/DDBJ databases">
        <title>Aurantimonas Liuensis sp. Nov., isolated from the hadal seawater of the Mariana Trench.</title>
        <authorList>
            <person name="Liu R."/>
        </authorList>
    </citation>
    <scope>NUCLEOTIDE SEQUENCE</scope>
    <source>
        <strain evidence="12">LRZ36</strain>
    </source>
</reference>
<proteinExistence type="inferred from homology"/>
<evidence type="ECO:0000256" key="9">
    <source>
        <dbReference type="ARBA" id="ARBA00023679"/>
    </source>
</evidence>
<dbReference type="PANTHER" id="PTHR42904:SF6">
    <property type="entry name" value="NAD-CAPPED RNA HYDROLASE NUDT12"/>
    <property type="match status" value="1"/>
</dbReference>
<comment type="cofactor">
    <cofactor evidence="1">
        <name>Mg(2+)</name>
        <dbReference type="ChEBI" id="CHEBI:18420"/>
    </cofactor>
</comment>
<dbReference type="Pfam" id="PF09297">
    <property type="entry name" value="Zn_ribbon_NUD"/>
    <property type="match status" value="1"/>
</dbReference>
<dbReference type="InterPro" id="IPR015376">
    <property type="entry name" value="Znr_NADH_PPase"/>
</dbReference>
<evidence type="ECO:0000256" key="5">
    <source>
        <dbReference type="ARBA" id="ARBA00022723"/>
    </source>
</evidence>
<evidence type="ECO:0000256" key="3">
    <source>
        <dbReference type="ARBA" id="ARBA00009595"/>
    </source>
</evidence>
<feature type="domain" description="Nudix hydrolase" evidence="11">
    <location>
        <begin position="179"/>
        <end position="305"/>
    </location>
</feature>
<dbReference type="PROSITE" id="PS00893">
    <property type="entry name" value="NUDIX_BOX"/>
    <property type="match status" value="1"/>
</dbReference>
<gene>
    <name evidence="12" type="primary">nudC</name>
    <name evidence="12" type="ORF">MJ956_13585</name>
</gene>
<name>A0A9X2KF86_9HYPH</name>
<protein>
    <recommendedName>
        <fullName evidence="4">NAD(+) diphosphatase</fullName>
        <ecNumber evidence="4">3.6.1.22</ecNumber>
    </recommendedName>
</protein>
<keyword evidence="6 10" id="KW-0378">Hydrolase</keyword>
<dbReference type="Gene3D" id="3.90.79.20">
    <property type="match status" value="1"/>
</dbReference>
<evidence type="ECO:0000313" key="13">
    <source>
        <dbReference type="Proteomes" id="UP001155220"/>
    </source>
</evidence>
<dbReference type="InterPro" id="IPR050241">
    <property type="entry name" value="NAD-cap_RNA_hydrolase_NudC"/>
</dbReference>
<dbReference type="SUPFAM" id="SSF55811">
    <property type="entry name" value="Nudix"/>
    <property type="match status" value="1"/>
</dbReference>
<sequence>MKDDGDQAALRATSELSGLTGFAGNRLWRDGERRNDDSLAAALAHPEARVFITCDGQWLCRITDTSAPDPRFTKHAAAEHGANLDDCILLGFDPVGRPSLAAAIDSEPAPADDLALIGLRSIAMQAFLDPDTEGQLGQAAHLLGWHAKNRFCARCGQPTAAEAAGYRRRCAGCDDVVFPRTDPVTIMLVHDGAGRCVLGRQPHFPENFWSCLAGFVEPGETVEAAVRRETLEESGLTVGSVRYLGSQPWPFPGSLMIGCIAHATSRDIDFDAEELEACRWFARDEVQTMLADRHHQGLSVPRRFAIAHHLIKAFAADAF</sequence>
<dbReference type="GO" id="GO:0005829">
    <property type="term" value="C:cytosol"/>
    <property type="evidence" value="ECO:0007669"/>
    <property type="project" value="TreeGrafter"/>
</dbReference>
<dbReference type="PANTHER" id="PTHR42904">
    <property type="entry name" value="NUDIX HYDROLASE, NUDC SUBFAMILY"/>
    <property type="match status" value="1"/>
</dbReference>
<comment type="catalytic activity">
    <reaction evidence="9">
        <text>a 5'-end NAD(+)-phospho-ribonucleoside in mRNA + H2O = a 5'-end phospho-adenosine-phospho-ribonucleoside in mRNA + beta-nicotinamide D-ribonucleotide + 2 H(+)</text>
        <dbReference type="Rhea" id="RHEA:60876"/>
        <dbReference type="Rhea" id="RHEA-COMP:15698"/>
        <dbReference type="Rhea" id="RHEA-COMP:15719"/>
        <dbReference type="ChEBI" id="CHEBI:14649"/>
        <dbReference type="ChEBI" id="CHEBI:15377"/>
        <dbReference type="ChEBI" id="CHEBI:15378"/>
        <dbReference type="ChEBI" id="CHEBI:144029"/>
        <dbReference type="ChEBI" id="CHEBI:144051"/>
    </reaction>
    <physiologicalReaction direction="left-to-right" evidence="9">
        <dbReference type="Rhea" id="RHEA:60877"/>
    </physiologicalReaction>
</comment>
<dbReference type="RefSeq" id="WP_253964992.1">
    <property type="nucleotide sequence ID" value="NZ_JALHBS010000082.1"/>
</dbReference>
<evidence type="ECO:0000256" key="8">
    <source>
        <dbReference type="ARBA" id="ARBA00023027"/>
    </source>
</evidence>
<dbReference type="Gene3D" id="3.90.79.10">
    <property type="entry name" value="Nucleoside Triphosphate Pyrophosphohydrolase"/>
    <property type="match status" value="1"/>
</dbReference>
<comment type="cofactor">
    <cofactor evidence="2">
        <name>Zn(2+)</name>
        <dbReference type="ChEBI" id="CHEBI:29105"/>
    </cofactor>
</comment>
<accession>A0A9X2KF86</accession>
<dbReference type="PROSITE" id="PS51462">
    <property type="entry name" value="NUDIX"/>
    <property type="match status" value="1"/>
</dbReference>
<keyword evidence="13" id="KW-1185">Reference proteome</keyword>
<organism evidence="12 13">
    <name type="scientific">Aurantimonas marianensis</name>
    <dbReference type="NCBI Taxonomy" id="2920428"/>
    <lineage>
        <taxon>Bacteria</taxon>
        <taxon>Pseudomonadati</taxon>
        <taxon>Pseudomonadota</taxon>
        <taxon>Alphaproteobacteria</taxon>
        <taxon>Hyphomicrobiales</taxon>
        <taxon>Aurantimonadaceae</taxon>
        <taxon>Aurantimonas</taxon>
    </lineage>
</organism>
<dbReference type="GO" id="GO:0006742">
    <property type="term" value="P:NADP+ catabolic process"/>
    <property type="evidence" value="ECO:0007669"/>
    <property type="project" value="TreeGrafter"/>
</dbReference>
<dbReference type="Pfam" id="PF00293">
    <property type="entry name" value="NUDIX"/>
    <property type="match status" value="1"/>
</dbReference>
<dbReference type="NCBIfam" id="NF001299">
    <property type="entry name" value="PRK00241.1"/>
    <property type="match status" value="1"/>
</dbReference>
<dbReference type="GO" id="GO:0035529">
    <property type="term" value="F:NADH pyrophosphatase activity"/>
    <property type="evidence" value="ECO:0007669"/>
    <property type="project" value="TreeGrafter"/>
</dbReference>
<dbReference type="GO" id="GO:0046872">
    <property type="term" value="F:metal ion binding"/>
    <property type="evidence" value="ECO:0007669"/>
    <property type="project" value="UniProtKB-KW"/>
</dbReference>
<dbReference type="InterPro" id="IPR020084">
    <property type="entry name" value="NUDIX_hydrolase_CS"/>
</dbReference>
<evidence type="ECO:0000256" key="1">
    <source>
        <dbReference type="ARBA" id="ARBA00001946"/>
    </source>
</evidence>
<dbReference type="InterPro" id="IPR000086">
    <property type="entry name" value="NUDIX_hydrolase_dom"/>
</dbReference>
<dbReference type="EC" id="3.6.1.22" evidence="4"/>
<dbReference type="InterPro" id="IPR020476">
    <property type="entry name" value="Nudix_hydrolase"/>
</dbReference>
<dbReference type="EMBL" id="JALHBS010000082">
    <property type="protein sequence ID" value="MCP3056168.1"/>
    <property type="molecule type" value="Genomic_DNA"/>
</dbReference>
<dbReference type="InterPro" id="IPR049734">
    <property type="entry name" value="NudC-like_C"/>
</dbReference>
<keyword evidence="8" id="KW-0520">NAD</keyword>
<dbReference type="InterPro" id="IPR015797">
    <property type="entry name" value="NUDIX_hydrolase-like_dom_sf"/>
</dbReference>
<dbReference type="AlphaFoldDB" id="A0A9X2KF86"/>
<keyword evidence="7" id="KW-0460">Magnesium</keyword>
<comment type="caution">
    <text evidence="12">The sequence shown here is derived from an EMBL/GenBank/DDBJ whole genome shotgun (WGS) entry which is preliminary data.</text>
</comment>
<evidence type="ECO:0000256" key="2">
    <source>
        <dbReference type="ARBA" id="ARBA00001947"/>
    </source>
</evidence>
<dbReference type="Proteomes" id="UP001155220">
    <property type="component" value="Unassembled WGS sequence"/>
</dbReference>
<evidence type="ECO:0000256" key="4">
    <source>
        <dbReference type="ARBA" id="ARBA00012381"/>
    </source>
</evidence>
<dbReference type="CDD" id="cd03429">
    <property type="entry name" value="NUDIX_NADH_pyrophosphatase_Nudt13"/>
    <property type="match status" value="1"/>
</dbReference>
<evidence type="ECO:0000313" key="12">
    <source>
        <dbReference type="EMBL" id="MCP3056168.1"/>
    </source>
</evidence>
<evidence type="ECO:0000256" key="6">
    <source>
        <dbReference type="ARBA" id="ARBA00022801"/>
    </source>
</evidence>
<evidence type="ECO:0000259" key="11">
    <source>
        <dbReference type="PROSITE" id="PS51462"/>
    </source>
</evidence>
<evidence type="ECO:0000256" key="10">
    <source>
        <dbReference type="RuleBase" id="RU003476"/>
    </source>
</evidence>
<dbReference type="PRINTS" id="PR00502">
    <property type="entry name" value="NUDIXFAMILY"/>
</dbReference>
<dbReference type="GO" id="GO:0019677">
    <property type="term" value="P:NAD+ catabolic process"/>
    <property type="evidence" value="ECO:0007669"/>
    <property type="project" value="TreeGrafter"/>
</dbReference>
<evidence type="ECO:0000256" key="7">
    <source>
        <dbReference type="ARBA" id="ARBA00022842"/>
    </source>
</evidence>